<protein>
    <submittedName>
        <fullName evidence="3">Radical SAM-linked protein</fullName>
    </submittedName>
</protein>
<dbReference type="NCBIfam" id="TIGR03936">
    <property type="entry name" value="sam_1_link_chp"/>
    <property type="match status" value="1"/>
</dbReference>
<feature type="domain" description="DUF2344" evidence="2">
    <location>
        <begin position="15"/>
        <end position="192"/>
    </location>
</feature>
<evidence type="ECO:0000313" key="3">
    <source>
        <dbReference type="EMBL" id="SDU83039.1"/>
    </source>
</evidence>
<proteinExistence type="predicted"/>
<evidence type="ECO:0000313" key="4">
    <source>
        <dbReference type="Proteomes" id="UP000198825"/>
    </source>
</evidence>
<sequence>MARQQPEQQAPPVQRLRIRYAKRGRARFTSSRDFSRAFERALRRAEVPMAYSSGFSPHPRISYANAAPTGAASEAEYCEIGLTTPCDADRVRDALNAALPSGLDVVEVWEAPTGALADRLTGSHWSVRLPGADPDELAAALATFLGRTEVEVQRMTKNGLRTFDARGCVVSATASGDGLDLVMHHTTPLVRPDDVLTALVAVRESLVLPDPPVLTRLSQGVLDPGSGEIADPRHHAASV</sequence>
<organism evidence="3 4">
    <name type="scientific">Microlunatus sagamiharensis</name>
    <dbReference type="NCBI Taxonomy" id="546874"/>
    <lineage>
        <taxon>Bacteria</taxon>
        <taxon>Bacillati</taxon>
        <taxon>Actinomycetota</taxon>
        <taxon>Actinomycetes</taxon>
        <taxon>Propionibacteriales</taxon>
        <taxon>Propionibacteriaceae</taxon>
        <taxon>Microlunatus</taxon>
    </lineage>
</organism>
<dbReference type="AlphaFoldDB" id="A0A1H2LQ37"/>
<dbReference type="STRING" id="546874.SAMN04488544_0620"/>
<evidence type="ECO:0000259" key="2">
    <source>
        <dbReference type="Pfam" id="PF10105"/>
    </source>
</evidence>
<dbReference type="Pfam" id="PF10105">
    <property type="entry name" value="DUF2344"/>
    <property type="match status" value="1"/>
</dbReference>
<name>A0A1H2LQ37_9ACTN</name>
<evidence type="ECO:0000256" key="1">
    <source>
        <dbReference type="SAM" id="MobiDB-lite"/>
    </source>
</evidence>
<keyword evidence="4" id="KW-1185">Reference proteome</keyword>
<dbReference type="EMBL" id="LT629799">
    <property type="protein sequence ID" value="SDU83039.1"/>
    <property type="molecule type" value="Genomic_DNA"/>
</dbReference>
<accession>A0A1H2LQ37</accession>
<dbReference type="InterPro" id="IPR018768">
    <property type="entry name" value="DUF2344"/>
</dbReference>
<dbReference type="RefSeq" id="WP_157719739.1">
    <property type="nucleotide sequence ID" value="NZ_LT629799.1"/>
</dbReference>
<gene>
    <name evidence="3" type="ORF">SAMN04488544_0620</name>
</gene>
<feature type="region of interest" description="Disordered" evidence="1">
    <location>
        <begin position="219"/>
        <end position="239"/>
    </location>
</feature>
<feature type="compositionally biased region" description="Basic and acidic residues" evidence="1">
    <location>
        <begin position="230"/>
        <end position="239"/>
    </location>
</feature>
<dbReference type="Proteomes" id="UP000198825">
    <property type="component" value="Chromosome I"/>
</dbReference>
<dbReference type="OrthoDB" id="9780488at2"/>
<reference evidence="4" key="1">
    <citation type="submission" date="2016-10" db="EMBL/GenBank/DDBJ databases">
        <authorList>
            <person name="Varghese N."/>
            <person name="Submissions S."/>
        </authorList>
    </citation>
    <scope>NUCLEOTIDE SEQUENCE [LARGE SCALE GENOMIC DNA]</scope>
    <source>
        <strain evidence="4">DSM 21743</strain>
    </source>
</reference>